<accession>A0A6I4T7S5</accession>
<dbReference type="GO" id="GO:0016787">
    <property type="term" value="F:hydrolase activity"/>
    <property type="evidence" value="ECO:0007669"/>
    <property type="project" value="UniProtKB-KW"/>
</dbReference>
<comment type="caution">
    <text evidence="1">The sequence shown here is derived from an EMBL/GenBank/DDBJ whole genome shotgun (WGS) entry which is preliminary data.</text>
</comment>
<protein>
    <submittedName>
        <fullName evidence="1">N-formylglutamate amidohydrolase</fullName>
    </submittedName>
</protein>
<dbReference type="AlphaFoldDB" id="A0A6I4T7S5"/>
<dbReference type="InterPro" id="IPR007709">
    <property type="entry name" value="N-FG_amidohydro"/>
</dbReference>
<sequence length="239" mass="26174">MSEPLARQIGSIRKNAIVSVCDHASNRVPEGVDLGLDDSAMQKHIAWDIGAAGVVEEMHRQAGFAAYLAQVSRLVIDLHREEDSPGLMPEVSDGQRVPGNVGADKDYRIKRFHRPYHAGMAAFLDEADPSLILSIHSFTPQMESNGAPRPWEIGLLYNQDDRAARHAIRFFEEAGCVVGDNEPYSGKQFNATMNRHAEAFGRPYCAIEIRNDLIADPAGQAKWAATIADVAARVATALQ</sequence>
<keyword evidence="1" id="KW-0378">Hydrolase</keyword>
<dbReference type="EMBL" id="WTYT01000004">
    <property type="protein sequence ID" value="MXO66043.1"/>
    <property type="molecule type" value="Genomic_DNA"/>
</dbReference>
<dbReference type="InterPro" id="IPR011227">
    <property type="entry name" value="UCP029730"/>
</dbReference>
<dbReference type="PIRSF" id="PIRSF029730">
    <property type="entry name" value="UCP029730"/>
    <property type="match status" value="1"/>
</dbReference>
<dbReference type="RefSeq" id="WP_160736494.1">
    <property type="nucleotide sequence ID" value="NZ_WTYT01000004.1"/>
</dbReference>
<keyword evidence="2" id="KW-1185">Reference proteome</keyword>
<dbReference type="Gene3D" id="3.40.630.40">
    <property type="entry name" value="Zn-dependent exopeptidases"/>
    <property type="match status" value="1"/>
</dbReference>
<name>A0A6I4T7S5_9SPHN</name>
<gene>
    <name evidence="1" type="ORF">GRI91_09780</name>
</gene>
<dbReference type="Pfam" id="PF05013">
    <property type="entry name" value="FGase"/>
    <property type="match status" value="1"/>
</dbReference>
<dbReference type="Proteomes" id="UP000438476">
    <property type="component" value="Unassembled WGS sequence"/>
</dbReference>
<reference evidence="1 2" key="1">
    <citation type="submission" date="2019-12" db="EMBL/GenBank/DDBJ databases">
        <title>Genomic-based taxomic classification of the family Erythrobacteraceae.</title>
        <authorList>
            <person name="Xu L."/>
        </authorList>
    </citation>
    <scope>NUCLEOTIDE SEQUENCE [LARGE SCALE GENOMIC DNA]</scope>
    <source>
        <strain evidence="1 2">LMG 29518</strain>
    </source>
</reference>
<organism evidence="1 2">
    <name type="scientific">Altericroceibacterium endophyticum</name>
    <dbReference type="NCBI Taxonomy" id="1808508"/>
    <lineage>
        <taxon>Bacteria</taxon>
        <taxon>Pseudomonadati</taxon>
        <taxon>Pseudomonadota</taxon>
        <taxon>Alphaproteobacteria</taxon>
        <taxon>Sphingomonadales</taxon>
        <taxon>Erythrobacteraceae</taxon>
        <taxon>Altericroceibacterium</taxon>
    </lineage>
</organism>
<dbReference type="SUPFAM" id="SSF53187">
    <property type="entry name" value="Zn-dependent exopeptidases"/>
    <property type="match status" value="1"/>
</dbReference>
<evidence type="ECO:0000313" key="2">
    <source>
        <dbReference type="Proteomes" id="UP000438476"/>
    </source>
</evidence>
<dbReference type="OrthoDB" id="9815326at2"/>
<proteinExistence type="predicted"/>
<evidence type="ECO:0000313" key="1">
    <source>
        <dbReference type="EMBL" id="MXO66043.1"/>
    </source>
</evidence>